<feature type="compositionally biased region" description="Basic and acidic residues" evidence="1">
    <location>
        <begin position="1"/>
        <end position="18"/>
    </location>
</feature>
<sequence>MERQIEHNTRQFSPKETKQVNQDNLSITSTGIVFKGPAFTTPWWCALSWDDCLLVYLSLDPLLVFSLLLGPLVLPFSPSVGTLLFLFSPPLDTLLFFSLPSLSPLLLLSSSLRPLLILLATSLDPLFLLFLPSLCPSCAFCNRQSTAVANVFAALLSLPLPPLVF</sequence>
<feature type="region of interest" description="Disordered" evidence="1">
    <location>
        <begin position="1"/>
        <end position="21"/>
    </location>
</feature>
<protein>
    <submittedName>
        <fullName evidence="3">Uncharacterized protein</fullName>
    </submittedName>
</protein>
<comment type="caution">
    <text evidence="3">The sequence shown here is derived from an EMBL/GenBank/DDBJ whole genome shotgun (WGS) entry which is preliminary data.</text>
</comment>
<keyword evidence="2" id="KW-0812">Transmembrane</keyword>
<organism evidence="3 4">
    <name type="scientific">Microdochium trichocladiopsis</name>
    <dbReference type="NCBI Taxonomy" id="1682393"/>
    <lineage>
        <taxon>Eukaryota</taxon>
        <taxon>Fungi</taxon>
        <taxon>Dikarya</taxon>
        <taxon>Ascomycota</taxon>
        <taxon>Pezizomycotina</taxon>
        <taxon>Sordariomycetes</taxon>
        <taxon>Xylariomycetidae</taxon>
        <taxon>Xylariales</taxon>
        <taxon>Microdochiaceae</taxon>
        <taxon>Microdochium</taxon>
    </lineage>
</organism>
<evidence type="ECO:0000256" key="1">
    <source>
        <dbReference type="SAM" id="MobiDB-lite"/>
    </source>
</evidence>
<accession>A0A9P9BI40</accession>
<evidence type="ECO:0000313" key="4">
    <source>
        <dbReference type="Proteomes" id="UP000756346"/>
    </source>
</evidence>
<feature type="transmembrane region" description="Helical" evidence="2">
    <location>
        <begin position="53"/>
        <end position="76"/>
    </location>
</feature>
<gene>
    <name evidence="3" type="ORF">B0I36DRAFT_341687</name>
</gene>
<proteinExistence type="predicted"/>
<feature type="transmembrane region" description="Helical" evidence="2">
    <location>
        <begin position="115"/>
        <end position="135"/>
    </location>
</feature>
<dbReference type="EMBL" id="JAGTJQ010000017">
    <property type="protein sequence ID" value="KAH7010592.1"/>
    <property type="molecule type" value="Genomic_DNA"/>
</dbReference>
<reference evidence="3" key="1">
    <citation type="journal article" date="2021" name="Nat. Commun.">
        <title>Genetic determinants of endophytism in the Arabidopsis root mycobiome.</title>
        <authorList>
            <person name="Mesny F."/>
            <person name="Miyauchi S."/>
            <person name="Thiergart T."/>
            <person name="Pickel B."/>
            <person name="Atanasova L."/>
            <person name="Karlsson M."/>
            <person name="Huettel B."/>
            <person name="Barry K.W."/>
            <person name="Haridas S."/>
            <person name="Chen C."/>
            <person name="Bauer D."/>
            <person name="Andreopoulos W."/>
            <person name="Pangilinan J."/>
            <person name="LaButti K."/>
            <person name="Riley R."/>
            <person name="Lipzen A."/>
            <person name="Clum A."/>
            <person name="Drula E."/>
            <person name="Henrissat B."/>
            <person name="Kohler A."/>
            <person name="Grigoriev I.V."/>
            <person name="Martin F.M."/>
            <person name="Hacquard S."/>
        </authorList>
    </citation>
    <scope>NUCLEOTIDE SEQUENCE</scope>
    <source>
        <strain evidence="3">MPI-CAGE-CH-0230</strain>
    </source>
</reference>
<dbReference type="AlphaFoldDB" id="A0A9P9BI40"/>
<name>A0A9P9BI40_9PEZI</name>
<dbReference type="GeneID" id="70185572"/>
<evidence type="ECO:0000256" key="2">
    <source>
        <dbReference type="SAM" id="Phobius"/>
    </source>
</evidence>
<dbReference type="RefSeq" id="XP_046004123.1">
    <property type="nucleotide sequence ID" value="XM_046156026.1"/>
</dbReference>
<evidence type="ECO:0000313" key="3">
    <source>
        <dbReference type="EMBL" id="KAH7010592.1"/>
    </source>
</evidence>
<feature type="transmembrane region" description="Helical" evidence="2">
    <location>
        <begin position="147"/>
        <end position="164"/>
    </location>
</feature>
<keyword evidence="4" id="KW-1185">Reference proteome</keyword>
<keyword evidence="2" id="KW-0472">Membrane</keyword>
<dbReference type="Proteomes" id="UP000756346">
    <property type="component" value="Unassembled WGS sequence"/>
</dbReference>
<keyword evidence="2" id="KW-1133">Transmembrane helix</keyword>